<organism evidence="2 3">
    <name type="scientific">Parapedobacter deserti</name>
    <dbReference type="NCBI Taxonomy" id="1912957"/>
    <lineage>
        <taxon>Bacteria</taxon>
        <taxon>Pseudomonadati</taxon>
        <taxon>Bacteroidota</taxon>
        <taxon>Sphingobacteriia</taxon>
        <taxon>Sphingobacteriales</taxon>
        <taxon>Sphingobacteriaceae</taxon>
        <taxon>Parapedobacter</taxon>
    </lineage>
</organism>
<comment type="caution">
    <text evidence="2">The sequence shown here is derived from an EMBL/GenBank/DDBJ whole genome shotgun (WGS) entry which is preliminary data.</text>
</comment>
<keyword evidence="3" id="KW-1185">Reference proteome</keyword>
<name>A0ABV7JSR1_9SPHI</name>
<dbReference type="Gene3D" id="2.60.120.200">
    <property type="match status" value="1"/>
</dbReference>
<sequence>MKGLKKLVMHRRLMDLNTVFRMTSLVVASIVYCCHTSKAQFTIIDDLRGNNYPDIVVGGPGGTQGEAYFTSGIDDPVGSGWLRLTRDRINQRGFAYIDRSFPSGMGVLIDFEYKMWRSHSDGSYSGADGLSVFLFDATTDFRLGGYGGSLGYAPNNAGGVPQGLAGGYIGVGLDAYGNFSNPTEGRSGGPGRRPNSIVLRGPTTDNLSSTNRYLTGNQLSGNVRDDELDYNTTTAQRPSSDVFYRRVQITIMYNTGAGLYDITVRWTKAPGAAFTELLTYQTTVPPPPTMKVGFAASTGSGFNYHEIRNILVTTLGNLRTVKLADKDFLIPTNAGGGDANENEITYTIEVVNDTDARITGIVVRDTIKDAYGNVLSPETFTIDPESIIVLNPDVLEVASEIQETETNIIQGTVSIAAGETGRIQVTGTLHQTPPGNHIINTVMLDLPEGTDYDDEDPLNNISSVRTPVYADGVDLILGDLIADGRCIDYAKGNVFMVQVSNLGTDDVNVNINKITVTVNHPAGITLTPINHSRWTIVSNDDTTYEFRLDNPSVETLRRGFTHPDAIRFRLTPQPTSTPKLSSYTVSASVTHADEDGGNHGNNTSTASPYNCTVTSNPMIYQRVKW</sequence>
<proteinExistence type="predicted"/>
<feature type="region of interest" description="Disordered" evidence="1">
    <location>
        <begin position="181"/>
        <end position="211"/>
    </location>
</feature>
<dbReference type="RefSeq" id="WP_379026067.1">
    <property type="nucleotide sequence ID" value="NZ_JBHRTA010000061.1"/>
</dbReference>
<evidence type="ECO:0000256" key="1">
    <source>
        <dbReference type="SAM" id="MobiDB-lite"/>
    </source>
</evidence>
<dbReference type="Proteomes" id="UP001595526">
    <property type="component" value="Unassembled WGS sequence"/>
</dbReference>
<protein>
    <recommendedName>
        <fullName evidence="4">DUF11 domain-containing protein</fullName>
    </recommendedName>
</protein>
<reference evidence="3" key="1">
    <citation type="journal article" date="2019" name="Int. J. Syst. Evol. Microbiol.">
        <title>The Global Catalogue of Microorganisms (GCM) 10K type strain sequencing project: providing services to taxonomists for standard genome sequencing and annotation.</title>
        <authorList>
            <consortium name="The Broad Institute Genomics Platform"/>
            <consortium name="The Broad Institute Genome Sequencing Center for Infectious Disease"/>
            <person name="Wu L."/>
            <person name="Ma J."/>
        </authorList>
    </citation>
    <scope>NUCLEOTIDE SEQUENCE [LARGE SCALE GENOMIC DNA]</scope>
    <source>
        <strain evidence="3">KCTC 52416</strain>
    </source>
</reference>
<dbReference type="SUPFAM" id="SSF49899">
    <property type="entry name" value="Concanavalin A-like lectins/glucanases"/>
    <property type="match status" value="1"/>
</dbReference>
<gene>
    <name evidence="2" type="ORF">ACFOET_20175</name>
</gene>
<evidence type="ECO:0008006" key="4">
    <source>
        <dbReference type="Google" id="ProtNLM"/>
    </source>
</evidence>
<evidence type="ECO:0000313" key="3">
    <source>
        <dbReference type="Proteomes" id="UP001595526"/>
    </source>
</evidence>
<evidence type="ECO:0000313" key="2">
    <source>
        <dbReference type="EMBL" id="MFC3199948.1"/>
    </source>
</evidence>
<accession>A0ABV7JSR1</accession>
<dbReference type="InterPro" id="IPR013320">
    <property type="entry name" value="ConA-like_dom_sf"/>
</dbReference>
<dbReference type="EMBL" id="JBHRTA010000061">
    <property type="protein sequence ID" value="MFC3199948.1"/>
    <property type="molecule type" value="Genomic_DNA"/>
</dbReference>